<organism evidence="1 2">
    <name type="scientific">Roseateles depolymerans</name>
    <dbReference type="NCBI Taxonomy" id="76731"/>
    <lineage>
        <taxon>Bacteria</taxon>
        <taxon>Pseudomonadati</taxon>
        <taxon>Pseudomonadota</taxon>
        <taxon>Betaproteobacteria</taxon>
        <taxon>Burkholderiales</taxon>
        <taxon>Sphaerotilaceae</taxon>
        <taxon>Roseateles</taxon>
    </lineage>
</organism>
<sequence length="143" mass="16141">MPIKPENRARYPANWKQIRASILERAGHRCERCKAPNRQRIARGGGDDAGTYMLDTAEVFSDQTGERLGQIHMSDYDVARMVNVVLTIAHMDHVPENCDPANLRAWCQKCHLSHDAQHHRANAQATRRARKALADLFEGGEQA</sequence>
<evidence type="ECO:0000313" key="2">
    <source>
        <dbReference type="Proteomes" id="UP000060699"/>
    </source>
</evidence>
<evidence type="ECO:0000313" key="1">
    <source>
        <dbReference type="EMBL" id="ALV06660.1"/>
    </source>
</evidence>
<keyword evidence="2" id="KW-1185">Reference proteome</keyword>
<reference evidence="1 2" key="1">
    <citation type="submission" date="2015-12" db="EMBL/GenBank/DDBJ databases">
        <title>Complete genome of Roseateles depolymerans KCTC 42856.</title>
        <authorList>
            <person name="Kim K.M."/>
        </authorList>
    </citation>
    <scope>NUCLEOTIDE SEQUENCE [LARGE SCALE GENOMIC DNA]</scope>
    <source>
        <strain evidence="1 2">KCTC 42856</strain>
    </source>
</reference>
<proteinExistence type="predicted"/>
<gene>
    <name evidence="1" type="ORF">RD2015_2188</name>
</gene>
<dbReference type="PATRIC" id="fig|76731.3.peg.2241"/>
<dbReference type="EMBL" id="CP013729">
    <property type="protein sequence ID" value="ALV06660.1"/>
    <property type="molecule type" value="Genomic_DNA"/>
</dbReference>
<protein>
    <submittedName>
        <fullName evidence="1">Uncharacterized protein</fullName>
    </submittedName>
</protein>
<dbReference type="STRING" id="76731.RD2015_2188"/>
<dbReference type="Proteomes" id="UP000060699">
    <property type="component" value="Chromosome"/>
</dbReference>
<dbReference type="RefSeq" id="WP_058934902.1">
    <property type="nucleotide sequence ID" value="NZ_CP013729.1"/>
</dbReference>
<dbReference type="AlphaFoldDB" id="A0A0U3MXL1"/>
<dbReference type="KEGG" id="rdp:RD2015_2188"/>
<dbReference type="OrthoDB" id="5292295at2"/>
<accession>A0A0U3MXL1</accession>
<name>A0A0U3MXL1_9BURK</name>